<protein>
    <submittedName>
        <fullName evidence="2">LAME_0F17700g1_1</fullName>
    </submittedName>
</protein>
<name>A0A1G4K028_9SACH</name>
<gene>
    <name evidence="2" type="ORF">LAME_0F17700G</name>
</gene>
<dbReference type="Proteomes" id="UP000191144">
    <property type="component" value="Chromosome F"/>
</dbReference>
<dbReference type="EMBL" id="LT598477">
    <property type="protein sequence ID" value="SCU96864.1"/>
    <property type="molecule type" value="Genomic_DNA"/>
</dbReference>
<dbReference type="AlphaFoldDB" id="A0A1G4K028"/>
<dbReference type="InterPro" id="IPR004354">
    <property type="entry name" value="Meiotic_Rec114"/>
</dbReference>
<accession>A0A1G4K028</accession>
<dbReference type="PRINTS" id="PR01548">
    <property type="entry name" value="MEIOTICR114"/>
</dbReference>
<organism evidence="2 3">
    <name type="scientific">Lachancea meyersii CBS 8951</name>
    <dbReference type="NCBI Taxonomy" id="1266667"/>
    <lineage>
        <taxon>Eukaryota</taxon>
        <taxon>Fungi</taxon>
        <taxon>Dikarya</taxon>
        <taxon>Ascomycota</taxon>
        <taxon>Saccharomycotina</taxon>
        <taxon>Saccharomycetes</taxon>
        <taxon>Saccharomycetales</taxon>
        <taxon>Saccharomycetaceae</taxon>
        <taxon>Lachancea</taxon>
    </lineage>
</organism>
<feature type="region of interest" description="Disordered" evidence="1">
    <location>
        <begin position="225"/>
        <end position="259"/>
    </location>
</feature>
<evidence type="ECO:0000313" key="2">
    <source>
        <dbReference type="EMBL" id="SCU96864.1"/>
    </source>
</evidence>
<keyword evidence="3" id="KW-1185">Reference proteome</keyword>
<dbReference type="GO" id="GO:0007131">
    <property type="term" value="P:reciprocal meiotic recombination"/>
    <property type="evidence" value="ECO:0007669"/>
    <property type="project" value="InterPro"/>
</dbReference>
<evidence type="ECO:0000256" key="1">
    <source>
        <dbReference type="SAM" id="MobiDB-lite"/>
    </source>
</evidence>
<dbReference type="OrthoDB" id="4036344at2759"/>
<evidence type="ECO:0000313" key="3">
    <source>
        <dbReference type="Proteomes" id="UP000191144"/>
    </source>
</evidence>
<proteinExistence type="predicted"/>
<dbReference type="Pfam" id="PF03525">
    <property type="entry name" value="Meiotic_rec114"/>
    <property type="match status" value="1"/>
</dbReference>
<sequence>MNSLHLKIELKRYSSYQEYMPAPEGFNSAKLPTSVNKWRHYPSTASIALVVYELHSTTGMFQLVVDGAVVEQIAFYTDWKVRGLGGQIAQFSARYPAILCKYMVNLQGSLFMKRFQMGFNNVMDFENCCQTMRTQGFPVKVAPVLGPTQFSQVISDVFSNSQYTFDKPYSTPPDSQIVDTRGPNTHTYRVVADMVNSTDALQQIGPMHNISQPIVELDTQSFSQATGDSIGPEFTQSSGSIPKNGQDGNSRPAAMNGPEKGRADFFQVAQSRISIQKLNATDINCTTGSQPCWNHVKAYQKTSQELDKVVPFVKELLQSKGSTKIPVHSTFKKHARLGTTHDSGDKSCIPALKLDEALTKTCKSAPIVNDKPIHSGEPIFKESSTDTILAHPLQGLRKNQRVEVGEKSGCSNETILNESRAAITPDVIKQKLNDVAFRNWVCGDSTEQHSFSTHTNCLIGGRYRKDANIANKSMSLRFNHLATKPGWRHFY</sequence>
<feature type="compositionally biased region" description="Polar residues" evidence="1">
    <location>
        <begin position="234"/>
        <end position="249"/>
    </location>
</feature>
<reference evidence="3" key="1">
    <citation type="submission" date="2016-03" db="EMBL/GenBank/DDBJ databases">
        <authorList>
            <person name="Devillers Hugo."/>
        </authorList>
    </citation>
    <scope>NUCLEOTIDE SEQUENCE [LARGE SCALE GENOMIC DNA]</scope>
</reference>